<dbReference type="SUPFAM" id="SSF48452">
    <property type="entry name" value="TPR-like"/>
    <property type="match status" value="1"/>
</dbReference>
<dbReference type="InterPro" id="IPR041662">
    <property type="entry name" value="SusD-like_2"/>
</dbReference>
<feature type="chain" id="PRO_5046991681" evidence="1">
    <location>
        <begin position="23"/>
        <end position="512"/>
    </location>
</feature>
<feature type="signal peptide" evidence="1">
    <location>
        <begin position="1"/>
        <end position="22"/>
    </location>
</feature>
<accession>A0ABW5WMC5</accession>
<sequence length="512" mass="55886">MKKYIKNLLLLTALSVVFSSCENVLDVNESEVDPTSDVVNPDLLLAGALTSHRLTSVNSRSYEVEINELGNIMMNSWAGDVNNVTGGFLDEFSLNLTQNFHPRIWETLYQNCGTAQAIINNPSEDYDNHKAIAQLIKTYYFQYIVDLYGDAPYTEALQFGSNLTPAYDDDQAIYRGLVEDAKRAISWMANADEFDATVGMEDVVFGGDMSGWNKFANTLILKLLMRQSELADVDGETATYLATEFAALNRDFITSDVVINPPYENSVGKQNPFYANYGTDVNGVNTFDRDFITPSEYAAEFLKGAVTEDGTATGVPDNRLTRLFEPLTSGPMAGTVVGVQQGADNTTAPPNLSNLGDGIVKGSDQVSYFFTAADSYFLQSEAVYRTYMSGDAKALFEAGITASFNLLGATGASAYIAASSGTNLIGWDGSTNKLEAIMTQKWIANMGINGIESWIEYTRTGFPDLPLAITASESSRPNRLLYPASEYSTNSANVPDQSTGDAFTTKIFWDVN</sequence>
<evidence type="ECO:0000313" key="3">
    <source>
        <dbReference type="Proteomes" id="UP001597533"/>
    </source>
</evidence>
<dbReference type="Gene3D" id="1.25.40.390">
    <property type="match status" value="1"/>
</dbReference>
<dbReference type="InterPro" id="IPR011990">
    <property type="entry name" value="TPR-like_helical_dom_sf"/>
</dbReference>
<proteinExistence type="predicted"/>
<dbReference type="Pfam" id="PF12771">
    <property type="entry name" value="SusD-like_2"/>
    <property type="match status" value="1"/>
</dbReference>
<evidence type="ECO:0000256" key="1">
    <source>
        <dbReference type="SAM" id="SignalP"/>
    </source>
</evidence>
<keyword evidence="1" id="KW-0732">Signal</keyword>
<dbReference type="RefSeq" id="WP_183486574.1">
    <property type="nucleotide sequence ID" value="NZ_JBHUOV010000001.1"/>
</dbReference>
<comment type="caution">
    <text evidence="2">The sequence shown here is derived from an EMBL/GenBank/DDBJ whole genome shotgun (WGS) entry which is preliminary data.</text>
</comment>
<dbReference type="Proteomes" id="UP001597533">
    <property type="component" value="Unassembled WGS sequence"/>
</dbReference>
<dbReference type="EMBL" id="JBHUOV010000001">
    <property type="protein sequence ID" value="MFD2823094.1"/>
    <property type="molecule type" value="Genomic_DNA"/>
</dbReference>
<protein>
    <submittedName>
        <fullName evidence="2">SusD/RagB family nutrient-binding outer membrane lipoprotein</fullName>
    </submittedName>
</protein>
<name>A0ABW5WMC5_9FLAO</name>
<evidence type="ECO:0000313" key="2">
    <source>
        <dbReference type="EMBL" id="MFD2823094.1"/>
    </source>
</evidence>
<reference evidence="3" key="1">
    <citation type="journal article" date="2019" name="Int. J. Syst. Evol. Microbiol.">
        <title>The Global Catalogue of Microorganisms (GCM) 10K type strain sequencing project: providing services to taxonomists for standard genome sequencing and annotation.</title>
        <authorList>
            <consortium name="The Broad Institute Genomics Platform"/>
            <consortium name="The Broad Institute Genome Sequencing Center for Infectious Disease"/>
            <person name="Wu L."/>
            <person name="Ma J."/>
        </authorList>
    </citation>
    <scope>NUCLEOTIDE SEQUENCE [LARGE SCALE GENOMIC DNA]</scope>
    <source>
        <strain evidence="3">KCTC 32141</strain>
    </source>
</reference>
<organism evidence="2 3">
    <name type="scientific">Lacinutrix iliipiscaria</name>
    <dbReference type="NCBI Taxonomy" id="1230532"/>
    <lineage>
        <taxon>Bacteria</taxon>
        <taxon>Pseudomonadati</taxon>
        <taxon>Bacteroidota</taxon>
        <taxon>Flavobacteriia</taxon>
        <taxon>Flavobacteriales</taxon>
        <taxon>Flavobacteriaceae</taxon>
        <taxon>Lacinutrix</taxon>
    </lineage>
</organism>
<keyword evidence="2" id="KW-0449">Lipoprotein</keyword>
<gene>
    <name evidence="2" type="ORF">ACFS5M_05400</name>
</gene>
<keyword evidence="3" id="KW-1185">Reference proteome</keyword>
<dbReference type="PROSITE" id="PS51257">
    <property type="entry name" value="PROKAR_LIPOPROTEIN"/>
    <property type="match status" value="1"/>
</dbReference>